<evidence type="ECO:0000256" key="1">
    <source>
        <dbReference type="SAM" id="MobiDB-lite"/>
    </source>
</evidence>
<evidence type="ECO:0000313" key="3">
    <source>
        <dbReference type="Proteomes" id="UP001500975"/>
    </source>
</evidence>
<keyword evidence="3" id="KW-1185">Reference proteome</keyword>
<dbReference type="Proteomes" id="UP001500975">
    <property type="component" value="Unassembled WGS sequence"/>
</dbReference>
<evidence type="ECO:0008006" key="4">
    <source>
        <dbReference type="Google" id="ProtNLM"/>
    </source>
</evidence>
<gene>
    <name evidence="2" type="ORF">GCM10023165_18880</name>
</gene>
<accession>A0ABP8HHQ2</accession>
<dbReference type="SUPFAM" id="SSF56399">
    <property type="entry name" value="ADP-ribosylation"/>
    <property type="match status" value="1"/>
</dbReference>
<organism evidence="2 3">
    <name type="scientific">Variovorax defluvii</name>
    <dbReference type="NCBI Taxonomy" id="913761"/>
    <lineage>
        <taxon>Bacteria</taxon>
        <taxon>Pseudomonadati</taxon>
        <taxon>Pseudomonadota</taxon>
        <taxon>Betaproteobacteria</taxon>
        <taxon>Burkholderiales</taxon>
        <taxon>Comamonadaceae</taxon>
        <taxon>Variovorax</taxon>
    </lineage>
</organism>
<comment type="caution">
    <text evidence="2">The sequence shown here is derived from an EMBL/GenBank/DDBJ whole genome shotgun (WGS) entry which is preliminary data.</text>
</comment>
<dbReference type="EMBL" id="BAABGJ010000015">
    <property type="protein sequence ID" value="GAA4339485.1"/>
    <property type="molecule type" value="Genomic_DNA"/>
</dbReference>
<dbReference type="Gene3D" id="3.90.176.10">
    <property type="entry name" value="Toxin ADP-ribosyltransferase, Chain A, domain 1"/>
    <property type="match status" value="1"/>
</dbReference>
<sequence length="296" mass="32671">MELGGLSLSRELEGALITGSEPGYPLESTMNENKQTPSTELKSTIIDLVPKSGTSKTNNRLPASDAKLLKLQKRMLKQLRTSKLYAEAASAQQLPETMGVTMCPRILETYLTSLLNDERARQTIREHKLTASEAVAIRYYGLEGFQFVQPSLREKADPALGADFAPAGTFDNLIKECEGAFAKLPLLQPKTKLFRGTDFLFRDELAVGETYLDPAFVSSSTSSDVATQRFNGRFLLIFEVPEKDPRFRDVSPLTGNSKEEEVLGLPNIRFEVVARGEGAGTREDPEIVRLSPIAII</sequence>
<feature type="region of interest" description="Disordered" evidence="1">
    <location>
        <begin position="18"/>
        <end position="39"/>
    </location>
</feature>
<proteinExistence type="predicted"/>
<dbReference type="PROSITE" id="PS51996">
    <property type="entry name" value="TR_MART"/>
    <property type="match status" value="1"/>
</dbReference>
<protein>
    <recommendedName>
        <fullName evidence="4">NAD(+)--protein-arginine ADP-ribosyltransferase</fullName>
    </recommendedName>
</protein>
<feature type="compositionally biased region" description="Polar residues" evidence="1">
    <location>
        <begin position="28"/>
        <end position="39"/>
    </location>
</feature>
<reference evidence="3" key="1">
    <citation type="journal article" date="2019" name="Int. J. Syst. Evol. Microbiol.">
        <title>The Global Catalogue of Microorganisms (GCM) 10K type strain sequencing project: providing services to taxonomists for standard genome sequencing and annotation.</title>
        <authorList>
            <consortium name="The Broad Institute Genomics Platform"/>
            <consortium name="The Broad Institute Genome Sequencing Center for Infectious Disease"/>
            <person name="Wu L."/>
            <person name="Ma J."/>
        </authorList>
    </citation>
    <scope>NUCLEOTIDE SEQUENCE [LARGE SCALE GENOMIC DNA]</scope>
    <source>
        <strain evidence="3">JCM 17804</strain>
    </source>
</reference>
<evidence type="ECO:0000313" key="2">
    <source>
        <dbReference type="EMBL" id="GAA4339485.1"/>
    </source>
</evidence>
<name>A0ABP8HHQ2_9BURK</name>